<dbReference type="EMBL" id="AEKL01000087">
    <property type="protein sequence ID" value="EFQ52173.1"/>
    <property type="molecule type" value="Genomic_DNA"/>
</dbReference>
<evidence type="ECO:0000313" key="3">
    <source>
        <dbReference type="Proteomes" id="UP000003070"/>
    </source>
</evidence>
<protein>
    <recommendedName>
        <fullName evidence="4">DUF4355 domain-containing protein</fullName>
    </recommendedName>
</protein>
<dbReference type="InterPro" id="IPR025580">
    <property type="entry name" value="Gp46"/>
</dbReference>
<evidence type="ECO:0000313" key="2">
    <source>
        <dbReference type="EMBL" id="EFQ52173.1"/>
    </source>
</evidence>
<feature type="compositionally biased region" description="Polar residues" evidence="1">
    <location>
        <begin position="168"/>
        <end position="182"/>
    </location>
</feature>
<dbReference type="Pfam" id="PF14265">
    <property type="entry name" value="DUF4355"/>
    <property type="match status" value="1"/>
</dbReference>
<dbReference type="RefSeq" id="WP_003714695.1">
    <property type="nucleotide sequence ID" value="NZ_AEKL01000087.1"/>
</dbReference>
<reference evidence="2 3" key="1">
    <citation type="submission" date="2010-10" db="EMBL/GenBank/DDBJ databases">
        <authorList>
            <person name="Durkin A.S."/>
            <person name="Madupu R."/>
            <person name="Torralba M."/>
            <person name="Gillis M."/>
            <person name="Methe B."/>
            <person name="Sutton G."/>
            <person name="Nelson K.E."/>
        </authorList>
    </citation>
    <scope>NUCLEOTIDE SEQUENCE [LARGE SCALE GENOMIC DNA]</scope>
    <source>
        <strain evidence="2 3">PB013-T2-3</strain>
    </source>
</reference>
<dbReference type="OrthoDB" id="2296096at2"/>
<sequence>MEDKFPMNLQFFAENPAAGADDASDTGAPDEVESKQAEGGSDNEQPKTFTQAEVDKMVQKRMARYDRDHQKEVESAKSEATKLAKMNKDQKKDYELQQAQQKAQDAEAQLARYQLRDTVRKQLVDGGFTPEESDIDLVVTADAETTKQNGDALLAMVERIRNDERQKTLSGSTPKVSGTQVKAPNAQEFMKYSYDQRVKLKQDNPALYSQLVQQTL</sequence>
<feature type="compositionally biased region" description="Polar residues" evidence="1">
    <location>
        <begin position="42"/>
        <end position="51"/>
    </location>
</feature>
<name>E3CAS4_9LACO</name>
<feature type="region of interest" description="Disordered" evidence="1">
    <location>
        <begin position="163"/>
        <end position="183"/>
    </location>
</feature>
<evidence type="ECO:0008006" key="4">
    <source>
        <dbReference type="Google" id="ProtNLM"/>
    </source>
</evidence>
<feature type="compositionally biased region" description="Basic and acidic residues" evidence="1">
    <location>
        <begin position="53"/>
        <end position="95"/>
    </location>
</feature>
<dbReference type="Proteomes" id="UP000003070">
    <property type="component" value="Unassembled WGS sequence"/>
</dbReference>
<gene>
    <name evidence="2" type="ORF">HMPREF9265_0944</name>
</gene>
<evidence type="ECO:0000256" key="1">
    <source>
        <dbReference type="SAM" id="MobiDB-lite"/>
    </source>
</evidence>
<comment type="caution">
    <text evidence="2">The sequence shown here is derived from an EMBL/GenBank/DDBJ whole genome shotgun (WGS) entry which is preliminary data.</text>
</comment>
<feature type="compositionally biased region" description="Acidic residues" evidence="1">
    <location>
        <begin position="22"/>
        <end position="31"/>
    </location>
</feature>
<proteinExistence type="predicted"/>
<dbReference type="eggNOG" id="ENOG5032YZX">
    <property type="taxonomic scope" value="Bacteria"/>
</dbReference>
<feature type="region of interest" description="Disordered" evidence="1">
    <location>
        <begin position="1"/>
        <end position="100"/>
    </location>
</feature>
<organism evidence="2 3">
    <name type="scientific">Limosilactobacillus oris PB013-T2-3</name>
    <dbReference type="NCBI Taxonomy" id="908339"/>
    <lineage>
        <taxon>Bacteria</taxon>
        <taxon>Bacillati</taxon>
        <taxon>Bacillota</taxon>
        <taxon>Bacilli</taxon>
        <taxon>Lactobacillales</taxon>
        <taxon>Lactobacillaceae</taxon>
        <taxon>Limosilactobacillus</taxon>
    </lineage>
</organism>
<accession>E3CAS4</accession>
<dbReference type="AlphaFoldDB" id="E3CAS4"/>